<proteinExistence type="predicted"/>
<dbReference type="OrthoDB" id="5904799at2759"/>
<dbReference type="EMBL" id="JOJR01000257">
    <property type="protein sequence ID" value="RCN40945.1"/>
    <property type="molecule type" value="Genomic_DNA"/>
</dbReference>
<evidence type="ECO:0000313" key="2">
    <source>
        <dbReference type="EMBL" id="RCN40945.1"/>
    </source>
</evidence>
<evidence type="ECO:0000313" key="3">
    <source>
        <dbReference type="Proteomes" id="UP000252519"/>
    </source>
</evidence>
<organism evidence="2 3">
    <name type="scientific">Ancylostoma caninum</name>
    <name type="common">Dog hookworm</name>
    <dbReference type="NCBI Taxonomy" id="29170"/>
    <lineage>
        <taxon>Eukaryota</taxon>
        <taxon>Metazoa</taxon>
        <taxon>Ecdysozoa</taxon>
        <taxon>Nematoda</taxon>
        <taxon>Chromadorea</taxon>
        <taxon>Rhabditida</taxon>
        <taxon>Rhabditina</taxon>
        <taxon>Rhabditomorpha</taxon>
        <taxon>Strongyloidea</taxon>
        <taxon>Ancylostomatidae</taxon>
        <taxon>Ancylostomatinae</taxon>
        <taxon>Ancylostoma</taxon>
    </lineage>
</organism>
<evidence type="ECO:0000256" key="1">
    <source>
        <dbReference type="SAM" id="MobiDB-lite"/>
    </source>
</evidence>
<comment type="caution">
    <text evidence="2">The sequence shown here is derived from an EMBL/GenBank/DDBJ whole genome shotgun (WGS) entry which is preliminary data.</text>
</comment>
<feature type="region of interest" description="Disordered" evidence="1">
    <location>
        <begin position="1"/>
        <end position="30"/>
    </location>
</feature>
<reference evidence="2 3" key="1">
    <citation type="submission" date="2014-10" db="EMBL/GenBank/DDBJ databases">
        <title>Draft genome of the hookworm Ancylostoma caninum.</title>
        <authorList>
            <person name="Mitreva M."/>
        </authorList>
    </citation>
    <scope>NUCLEOTIDE SEQUENCE [LARGE SCALE GENOMIC DNA]</scope>
    <source>
        <strain evidence="2 3">Baltimore</strain>
    </source>
</reference>
<dbReference type="Proteomes" id="UP000252519">
    <property type="component" value="Unassembled WGS sequence"/>
</dbReference>
<name>A0A368GD76_ANCCA</name>
<keyword evidence="3" id="KW-1185">Reference proteome</keyword>
<protein>
    <submittedName>
        <fullName evidence="2">Uncharacterized protein</fullName>
    </submittedName>
</protein>
<dbReference type="AlphaFoldDB" id="A0A368GD76"/>
<gene>
    <name evidence="2" type="ORF">ANCCAN_13114</name>
</gene>
<feature type="compositionally biased region" description="Basic and acidic residues" evidence="1">
    <location>
        <begin position="19"/>
        <end position="30"/>
    </location>
</feature>
<sequence>MALLARSAETASSLQRQMTRREETSADLRHYHSPITLARRGCSLTEVLLGLENSKMFPKVVKENDTHKLFRQFVKDIVTKAIRLTTHRPDERQGA</sequence>
<accession>A0A368GD76</accession>